<organism evidence="1 2">
    <name type="scientific">Halomonas binhaiensis</name>
    <dbReference type="NCBI Taxonomy" id="2562282"/>
    <lineage>
        <taxon>Bacteria</taxon>
        <taxon>Pseudomonadati</taxon>
        <taxon>Pseudomonadota</taxon>
        <taxon>Gammaproteobacteria</taxon>
        <taxon>Oceanospirillales</taxon>
        <taxon>Halomonadaceae</taxon>
        <taxon>Halomonas</taxon>
    </lineage>
</organism>
<dbReference type="Proteomes" id="UP000324285">
    <property type="component" value="Chromosome"/>
</dbReference>
<evidence type="ECO:0000313" key="2">
    <source>
        <dbReference type="Proteomes" id="UP000324285"/>
    </source>
</evidence>
<evidence type="ECO:0000313" key="1">
    <source>
        <dbReference type="EMBL" id="QEM82268.1"/>
    </source>
</evidence>
<dbReference type="RefSeq" id="WP_149285337.1">
    <property type="nucleotide sequence ID" value="NZ_CP038437.2"/>
</dbReference>
<name>A0A5C1NIL9_9GAMM</name>
<dbReference type="OrthoDB" id="343383at2"/>
<accession>A0A5C1NIL9</accession>
<keyword evidence="2" id="KW-1185">Reference proteome</keyword>
<dbReference type="KEGG" id="hbh:E4T21_12465"/>
<dbReference type="EMBL" id="CP038437">
    <property type="protein sequence ID" value="QEM82268.1"/>
    <property type="molecule type" value="Genomic_DNA"/>
</dbReference>
<gene>
    <name evidence="1" type="ORF">E4T21_12465</name>
</gene>
<protein>
    <submittedName>
        <fullName evidence="1">Uncharacterized protein</fullName>
    </submittedName>
</protein>
<dbReference type="AlphaFoldDB" id="A0A5C1NIL9"/>
<reference evidence="1" key="1">
    <citation type="submission" date="2021-02" db="EMBL/GenBank/DDBJ databases">
        <title>Strain Y2R2, a novel species of the genus Halomonas.</title>
        <authorList>
            <person name="Huang H."/>
        </authorList>
    </citation>
    <scope>NUCLEOTIDE SEQUENCE</scope>
    <source>
        <strain evidence="1">Y2R2</strain>
    </source>
</reference>
<proteinExistence type="predicted"/>
<sequence>MVESLVPNRERLAIVIDTLGEPFFHDAMIEYLSELFGGLKGLSLLYHKSAQPEILVNQVLDENVQEIYLSGLYILDPLNNVTRDNLSA</sequence>